<sequence>MFVEKEFNKAPYYNKIDILNIHAIQFNCKTL</sequence>
<reference evidence="1 2" key="1">
    <citation type="submission" date="2012-04" db="EMBL/GenBank/DDBJ databases">
        <title>The Genome Sequence of Bacillus cereus VD154.</title>
        <authorList>
            <consortium name="The Broad Institute Genome Sequencing Platform"/>
            <consortium name="The Broad Institute Genome Sequencing Center for Infectious Disease"/>
            <person name="Feldgarden M."/>
            <person name="Van der Auwera G.A."/>
            <person name="Mahillon J."/>
            <person name="Duprez V."/>
            <person name="Timmery S."/>
            <person name="Mattelet C."/>
            <person name="Dierick K."/>
            <person name="Sun M."/>
            <person name="Yu Z."/>
            <person name="Zhu L."/>
            <person name="Hu X."/>
            <person name="Shank E.B."/>
            <person name="Swiecicka I."/>
            <person name="Hansen B.M."/>
            <person name="Andrup L."/>
            <person name="Young S.K."/>
            <person name="Zeng Q."/>
            <person name="Gargeya S."/>
            <person name="Fitzgerald M."/>
            <person name="Haas B."/>
            <person name="Abouelleil A."/>
            <person name="Alvarado L."/>
            <person name="Arachchi H.M."/>
            <person name="Berlin A."/>
            <person name="Chapman S.B."/>
            <person name="Goldberg J."/>
            <person name="Griggs A."/>
            <person name="Gujja S."/>
            <person name="Hansen M."/>
            <person name="Howarth C."/>
            <person name="Imamovic A."/>
            <person name="Larimer J."/>
            <person name="McCowen C."/>
            <person name="Montmayeur A."/>
            <person name="Murphy C."/>
            <person name="Neiman D."/>
            <person name="Pearson M."/>
            <person name="Priest M."/>
            <person name="Roberts A."/>
            <person name="Saif S."/>
            <person name="Shea T."/>
            <person name="Sisk P."/>
            <person name="Sykes S."/>
            <person name="Wortman J."/>
            <person name="Nusbaum C."/>
            <person name="Birren B."/>
        </authorList>
    </citation>
    <scope>NUCLEOTIDE SEQUENCE [LARGE SCALE GENOMIC DNA]</scope>
    <source>
        <strain evidence="1 2">VD154</strain>
    </source>
</reference>
<protein>
    <submittedName>
        <fullName evidence="1">Uncharacterized protein</fullName>
    </submittedName>
</protein>
<evidence type="ECO:0000313" key="2">
    <source>
        <dbReference type="Proteomes" id="UP000006967"/>
    </source>
</evidence>
<dbReference type="EMBL" id="AHFG01000111">
    <property type="protein sequence ID" value="EJR59307.1"/>
    <property type="molecule type" value="Genomic_DNA"/>
</dbReference>
<comment type="caution">
    <text evidence="1">The sequence shown here is derived from an EMBL/GenBank/DDBJ whole genome shotgun (WGS) entry which is preliminary data.</text>
</comment>
<accession>A0A9W5NZ60</accession>
<gene>
    <name evidence="1" type="ORF">IK5_06302</name>
</gene>
<dbReference type="AlphaFoldDB" id="A0A9W5NZ60"/>
<evidence type="ECO:0000313" key="1">
    <source>
        <dbReference type="EMBL" id="EJR59307.1"/>
    </source>
</evidence>
<dbReference type="Proteomes" id="UP000006967">
    <property type="component" value="Unassembled WGS sequence"/>
</dbReference>
<organism evidence="1 2">
    <name type="scientific">Bacillus cereus VD154</name>
    <dbReference type="NCBI Taxonomy" id="1053238"/>
    <lineage>
        <taxon>Bacteria</taxon>
        <taxon>Bacillati</taxon>
        <taxon>Bacillota</taxon>
        <taxon>Bacilli</taxon>
        <taxon>Bacillales</taxon>
        <taxon>Bacillaceae</taxon>
        <taxon>Bacillus</taxon>
        <taxon>Bacillus cereus group</taxon>
    </lineage>
</organism>
<proteinExistence type="predicted"/>
<name>A0A9W5NZ60_BACCE</name>